<gene>
    <name evidence="8" type="ORF">SAMN04487944_11067</name>
</gene>
<evidence type="ECO:0000313" key="9">
    <source>
        <dbReference type="Proteomes" id="UP000199687"/>
    </source>
</evidence>
<reference evidence="8 9" key="1">
    <citation type="submission" date="2016-10" db="EMBL/GenBank/DDBJ databases">
        <authorList>
            <person name="de Groot N.N."/>
        </authorList>
    </citation>
    <scope>NUCLEOTIDE SEQUENCE [LARGE SCALE GENOMIC DNA]</scope>
    <source>
        <strain evidence="8 9">CGMCC 1.7727</strain>
    </source>
</reference>
<dbReference type="GO" id="GO:0030288">
    <property type="term" value="C:outer membrane-bounded periplasmic space"/>
    <property type="evidence" value="ECO:0007669"/>
    <property type="project" value="TreeGrafter"/>
</dbReference>
<evidence type="ECO:0000256" key="5">
    <source>
        <dbReference type="SAM" id="MobiDB-lite"/>
    </source>
</evidence>
<feature type="signal peptide" evidence="6">
    <location>
        <begin position="1"/>
        <end position="21"/>
    </location>
</feature>
<dbReference type="STRING" id="531814.SAMN04487944_11067"/>
<accession>A0A1H9S3M9</accession>
<dbReference type="PROSITE" id="PS50983">
    <property type="entry name" value="FE_B12_PBP"/>
    <property type="match status" value="1"/>
</dbReference>
<dbReference type="PANTHER" id="PTHR30532">
    <property type="entry name" value="IRON III DICITRATE-BINDING PERIPLASMIC PROTEIN"/>
    <property type="match status" value="1"/>
</dbReference>
<dbReference type="SUPFAM" id="SSF53807">
    <property type="entry name" value="Helical backbone' metal receptor"/>
    <property type="match status" value="1"/>
</dbReference>
<comment type="subcellular location">
    <subcellularLocation>
        <location evidence="1">Cell membrane</location>
        <topology evidence="1">Lipid-anchor</topology>
    </subcellularLocation>
</comment>
<organism evidence="8 9">
    <name type="scientific">Gracilibacillus ureilyticus</name>
    <dbReference type="NCBI Taxonomy" id="531814"/>
    <lineage>
        <taxon>Bacteria</taxon>
        <taxon>Bacillati</taxon>
        <taxon>Bacillota</taxon>
        <taxon>Bacilli</taxon>
        <taxon>Bacillales</taxon>
        <taxon>Bacillaceae</taxon>
        <taxon>Gracilibacillus</taxon>
    </lineage>
</organism>
<dbReference type="EMBL" id="FOGL01000010">
    <property type="protein sequence ID" value="SER79245.1"/>
    <property type="molecule type" value="Genomic_DNA"/>
</dbReference>
<protein>
    <submittedName>
        <fullName evidence="8">Iron complex transport system substrate-binding protein</fullName>
    </submittedName>
</protein>
<evidence type="ECO:0000313" key="8">
    <source>
        <dbReference type="EMBL" id="SER79245.1"/>
    </source>
</evidence>
<dbReference type="GO" id="GO:1901678">
    <property type="term" value="P:iron coordination entity transport"/>
    <property type="evidence" value="ECO:0007669"/>
    <property type="project" value="UniProtKB-ARBA"/>
</dbReference>
<dbReference type="PANTHER" id="PTHR30532:SF28">
    <property type="entry name" value="PETROBACTIN-BINDING PROTEIN YCLQ"/>
    <property type="match status" value="1"/>
</dbReference>
<keyword evidence="3" id="KW-0813">Transport</keyword>
<feature type="chain" id="PRO_5011732429" evidence="6">
    <location>
        <begin position="22"/>
        <end position="358"/>
    </location>
</feature>
<dbReference type="CDD" id="cd01140">
    <property type="entry name" value="FatB"/>
    <property type="match status" value="1"/>
</dbReference>
<dbReference type="Proteomes" id="UP000199687">
    <property type="component" value="Unassembled WGS sequence"/>
</dbReference>
<comment type="similarity">
    <text evidence="2">Belongs to the bacterial solute-binding protein 8 family.</text>
</comment>
<feature type="region of interest" description="Disordered" evidence="5">
    <location>
        <begin position="24"/>
        <end position="66"/>
    </location>
</feature>
<dbReference type="AlphaFoldDB" id="A0A1H9S3M9"/>
<evidence type="ECO:0000256" key="2">
    <source>
        <dbReference type="ARBA" id="ARBA00008814"/>
    </source>
</evidence>
<feature type="compositionally biased region" description="Acidic residues" evidence="5">
    <location>
        <begin position="40"/>
        <end position="51"/>
    </location>
</feature>
<dbReference type="InterPro" id="IPR033870">
    <property type="entry name" value="FatB"/>
</dbReference>
<evidence type="ECO:0000256" key="6">
    <source>
        <dbReference type="SAM" id="SignalP"/>
    </source>
</evidence>
<evidence type="ECO:0000256" key="3">
    <source>
        <dbReference type="ARBA" id="ARBA00022448"/>
    </source>
</evidence>
<dbReference type="InterPro" id="IPR051313">
    <property type="entry name" value="Bact_iron-sidero_bind"/>
</dbReference>
<dbReference type="GO" id="GO:0005886">
    <property type="term" value="C:plasma membrane"/>
    <property type="evidence" value="ECO:0007669"/>
    <property type="project" value="UniProtKB-SubCell"/>
</dbReference>
<sequence length="358" mass="38993">MKKWQLAILFLVFAVMLAACGSNEESTTEGSDEVSASEGQESENGSEESDDKAEANTGEEISAAYPMTIAPTVAESEGRDGSSTAFSEVEFESMPEKIVVFDYGFLDTLDALGVEGIVGVANGSTLPSHLEKYESDEYTNIGTLKEPLLEDIAALEPDVIFISGRQSAFYDQLKEITPNVVFVGTQQDDYWNTFLASVDIAAKMFGKEAEAEEYTAKFDSALEEVKALAGNYESSLVTMYNEGSLSGFATNSRFGYIYDIYGFKPVTEDIESSSHGSNFGFEAILEFDPQVLFVIDRTAAINGESNIDADMENDIIKQTAAYKNEQIVYLDGALWYLSGGGLQSELAKIEEIIDALSK</sequence>
<proteinExistence type="inferred from homology"/>
<dbReference type="Pfam" id="PF01497">
    <property type="entry name" value="Peripla_BP_2"/>
    <property type="match status" value="1"/>
</dbReference>
<keyword evidence="9" id="KW-1185">Reference proteome</keyword>
<dbReference type="InterPro" id="IPR002491">
    <property type="entry name" value="ABC_transptr_periplasmic_BD"/>
</dbReference>
<name>A0A1H9S3M9_9BACI</name>
<dbReference type="Gene3D" id="3.40.50.1980">
    <property type="entry name" value="Nitrogenase molybdenum iron protein domain"/>
    <property type="match status" value="2"/>
</dbReference>
<evidence type="ECO:0000259" key="7">
    <source>
        <dbReference type="PROSITE" id="PS50983"/>
    </source>
</evidence>
<dbReference type="PROSITE" id="PS51257">
    <property type="entry name" value="PROKAR_LIPOPROTEIN"/>
    <property type="match status" value="1"/>
</dbReference>
<keyword evidence="4 6" id="KW-0732">Signal</keyword>
<dbReference type="RefSeq" id="WP_089740979.1">
    <property type="nucleotide sequence ID" value="NZ_FOGL01000010.1"/>
</dbReference>
<evidence type="ECO:0000256" key="4">
    <source>
        <dbReference type="ARBA" id="ARBA00022729"/>
    </source>
</evidence>
<evidence type="ECO:0000256" key="1">
    <source>
        <dbReference type="ARBA" id="ARBA00004193"/>
    </source>
</evidence>
<dbReference type="OrthoDB" id="63946at2"/>
<feature type="domain" description="Fe/B12 periplasmic-binding" evidence="7">
    <location>
        <begin position="97"/>
        <end position="358"/>
    </location>
</feature>